<comment type="caution">
    <text evidence="2">The sequence shown here is derived from an EMBL/GenBank/DDBJ whole genome shotgun (WGS) entry which is preliminary data.</text>
</comment>
<keyword evidence="1" id="KW-1133">Transmembrane helix</keyword>
<evidence type="ECO:0008006" key="4">
    <source>
        <dbReference type="Google" id="ProtNLM"/>
    </source>
</evidence>
<dbReference type="RefSeq" id="WP_377943961.1">
    <property type="nucleotide sequence ID" value="NZ_JBHUCX010000043.1"/>
</dbReference>
<feature type="transmembrane region" description="Helical" evidence="1">
    <location>
        <begin position="20"/>
        <end position="42"/>
    </location>
</feature>
<evidence type="ECO:0000256" key="1">
    <source>
        <dbReference type="SAM" id="Phobius"/>
    </source>
</evidence>
<evidence type="ECO:0000313" key="3">
    <source>
        <dbReference type="Proteomes" id="UP001597079"/>
    </source>
</evidence>
<keyword evidence="3" id="KW-1185">Reference proteome</keyword>
<accession>A0ABW4JKI4</accession>
<protein>
    <recommendedName>
        <fullName evidence="4">PrgI family protein</fullName>
    </recommendedName>
</protein>
<gene>
    <name evidence="2" type="ORF">ACFSB2_15295</name>
</gene>
<organism evidence="2 3">
    <name type="scientific">Alicyclobacillus fodiniaquatilis</name>
    <dbReference type="NCBI Taxonomy" id="1661150"/>
    <lineage>
        <taxon>Bacteria</taxon>
        <taxon>Bacillati</taxon>
        <taxon>Bacillota</taxon>
        <taxon>Bacilli</taxon>
        <taxon>Bacillales</taxon>
        <taxon>Alicyclobacillaceae</taxon>
        <taxon>Alicyclobacillus</taxon>
    </lineage>
</organism>
<proteinExistence type="predicted"/>
<keyword evidence="1" id="KW-0812">Transmembrane</keyword>
<evidence type="ECO:0000313" key="2">
    <source>
        <dbReference type="EMBL" id="MFD1676068.1"/>
    </source>
</evidence>
<dbReference type="EMBL" id="JBHUCX010000043">
    <property type="protein sequence ID" value="MFD1676068.1"/>
    <property type="molecule type" value="Genomic_DNA"/>
</dbReference>
<name>A0ABW4JKI4_9BACL</name>
<keyword evidence="1" id="KW-0472">Membrane</keyword>
<reference evidence="3" key="1">
    <citation type="journal article" date="2019" name="Int. J. Syst. Evol. Microbiol.">
        <title>The Global Catalogue of Microorganisms (GCM) 10K type strain sequencing project: providing services to taxonomists for standard genome sequencing and annotation.</title>
        <authorList>
            <consortium name="The Broad Institute Genomics Platform"/>
            <consortium name="The Broad Institute Genome Sequencing Center for Infectious Disease"/>
            <person name="Wu L."/>
            <person name="Ma J."/>
        </authorList>
    </citation>
    <scope>NUCLEOTIDE SEQUENCE [LARGE SCALE GENOMIC DNA]</scope>
    <source>
        <strain evidence="3">CGMCC 1.12286</strain>
    </source>
</reference>
<sequence length="203" mass="23374">MKWLSLIESVYSPFAPFTAALIYILTPQRLLFIPLLILYGLLGIWHQWLGSALILGIIAFLIPLGVYQLSVKKKYTYKVFVMIPVHRSLSNRIARISGVVPEGQIYEMHWNKRFKADSVSMRELVRLIREDCKNISQDFSKRHQLATVVSSLCTTSIADVGLRPVTNYFELINKVENIAPIGSKILRPNAKWETRVWRFKTPI</sequence>
<dbReference type="Proteomes" id="UP001597079">
    <property type="component" value="Unassembled WGS sequence"/>
</dbReference>
<feature type="transmembrane region" description="Helical" evidence="1">
    <location>
        <begin position="48"/>
        <end position="69"/>
    </location>
</feature>